<dbReference type="PANTHER" id="PTHR42979">
    <property type="entry name" value="3-ISOPROPYLMALATE DEHYDROGENASE"/>
    <property type="match status" value="1"/>
</dbReference>
<proteinExistence type="inferred from homology"/>
<dbReference type="HAMAP" id="MF_01033">
    <property type="entry name" value="LeuB_type1"/>
    <property type="match status" value="1"/>
</dbReference>
<dbReference type="InterPro" id="IPR004429">
    <property type="entry name" value="Isopropylmalate_DH"/>
</dbReference>
<evidence type="ECO:0000256" key="10">
    <source>
        <dbReference type="ARBA" id="ARBA00023027"/>
    </source>
</evidence>
<dbReference type="GO" id="GO:0009098">
    <property type="term" value="P:L-leucine biosynthetic process"/>
    <property type="evidence" value="ECO:0007669"/>
    <property type="project" value="UniProtKB-KW"/>
</dbReference>
<sequence length="370" mass="40824">MSNKKILVLPGDGIGSEVMSEVLNLMDWMTKYKSFSFDVSERLVGGTAYDKEGDSISEATMDEAFNADAVLFGAVGGPKWDNVEREKRPEAALLRLRKDLDLFANLRPAVVFDALAESSPLKLDLVRGLDILILRELTSGVYFGEPRGVSKINDNEEKAVDTQSYTTSEVERITRVAFDLAKKRNNKVTSVEKSNVMETGMFWRNIVTKLHKNEFNNVELNHMLADNCAMQLVRYPKQFDVILTDNLFGDMLSDVAAMLTGSLGMLPSASLGAINEKGTRAALYEPVHGTAPDIAGQGKANPLAMIMSFAMMLKYSFDMQEDSQMIEQAVQNVLSKGLRTPDIKQGAVKIVSTSEMGQAVFDELKILIGK</sequence>
<dbReference type="EMBL" id="UINC01029970">
    <property type="protein sequence ID" value="SVB13606.1"/>
    <property type="molecule type" value="Genomic_DNA"/>
</dbReference>
<accession>A0A382BIE4</accession>
<evidence type="ECO:0000256" key="12">
    <source>
        <dbReference type="ARBA" id="ARBA00023304"/>
    </source>
</evidence>
<keyword evidence="7" id="KW-0479">Metal-binding</keyword>
<dbReference type="FunFam" id="3.40.718.10:FF:000006">
    <property type="entry name" value="3-isopropylmalate dehydrogenase"/>
    <property type="match status" value="1"/>
</dbReference>
<keyword evidence="11" id="KW-0464">Manganese</keyword>
<feature type="domain" description="Isopropylmalate dehydrogenase-like" evidence="13">
    <location>
        <begin position="5"/>
        <end position="360"/>
    </location>
</feature>
<dbReference type="NCBIfam" id="TIGR00169">
    <property type="entry name" value="leuB"/>
    <property type="match status" value="1"/>
</dbReference>
<reference evidence="14" key="1">
    <citation type="submission" date="2018-05" db="EMBL/GenBank/DDBJ databases">
        <authorList>
            <person name="Lanie J.A."/>
            <person name="Ng W.-L."/>
            <person name="Kazmierczak K.M."/>
            <person name="Andrzejewski T.M."/>
            <person name="Davidsen T.M."/>
            <person name="Wayne K.J."/>
            <person name="Tettelin H."/>
            <person name="Glass J.I."/>
            <person name="Rusch D."/>
            <person name="Podicherti R."/>
            <person name="Tsui H.-C.T."/>
            <person name="Winkler M.E."/>
        </authorList>
    </citation>
    <scope>NUCLEOTIDE SEQUENCE</scope>
</reference>
<dbReference type="Gene3D" id="3.40.718.10">
    <property type="entry name" value="Isopropylmalate Dehydrogenase"/>
    <property type="match status" value="1"/>
</dbReference>
<dbReference type="Pfam" id="PF00180">
    <property type="entry name" value="Iso_dh"/>
    <property type="match status" value="1"/>
</dbReference>
<evidence type="ECO:0000256" key="8">
    <source>
        <dbReference type="ARBA" id="ARBA00022842"/>
    </source>
</evidence>
<keyword evidence="5" id="KW-0432">Leucine biosynthesis</keyword>
<evidence type="ECO:0000313" key="14">
    <source>
        <dbReference type="EMBL" id="SVB13606.1"/>
    </source>
</evidence>
<comment type="subunit">
    <text evidence="3">Homodimer.</text>
</comment>
<keyword evidence="9" id="KW-0560">Oxidoreductase</keyword>
<dbReference type="InterPro" id="IPR024084">
    <property type="entry name" value="IsoPropMal-DH-like_dom"/>
</dbReference>
<comment type="cofactor">
    <cofactor evidence="2">
        <name>Mg(2+)</name>
        <dbReference type="ChEBI" id="CHEBI:18420"/>
    </cofactor>
</comment>
<evidence type="ECO:0000256" key="2">
    <source>
        <dbReference type="ARBA" id="ARBA00001946"/>
    </source>
</evidence>
<dbReference type="GO" id="GO:0005829">
    <property type="term" value="C:cytosol"/>
    <property type="evidence" value="ECO:0007669"/>
    <property type="project" value="TreeGrafter"/>
</dbReference>
<evidence type="ECO:0000259" key="13">
    <source>
        <dbReference type="SMART" id="SM01329"/>
    </source>
</evidence>
<dbReference type="SMART" id="SM01329">
    <property type="entry name" value="Iso_dh"/>
    <property type="match status" value="1"/>
</dbReference>
<keyword evidence="10" id="KW-0520">NAD</keyword>
<comment type="cofactor">
    <cofactor evidence="1">
        <name>Mn(2+)</name>
        <dbReference type="ChEBI" id="CHEBI:29035"/>
    </cofactor>
</comment>
<evidence type="ECO:0000256" key="5">
    <source>
        <dbReference type="ARBA" id="ARBA00022430"/>
    </source>
</evidence>
<dbReference type="PROSITE" id="PS00470">
    <property type="entry name" value="IDH_IMDH"/>
    <property type="match status" value="1"/>
</dbReference>
<name>A0A382BIE4_9ZZZZ</name>
<dbReference type="EC" id="1.1.1.85" evidence="4"/>
<dbReference type="PANTHER" id="PTHR42979:SF1">
    <property type="entry name" value="3-ISOPROPYLMALATE DEHYDROGENASE"/>
    <property type="match status" value="1"/>
</dbReference>
<gene>
    <name evidence="14" type="ORF">METZ01_LOCUS166460</name>
</gene>
<evidence type="ECO:0000256" key="9">
    <source>
        <dbReference type="ARBA" id="ARBA00023002"/>
    </source>
</evidence>
<evidence type="ECO:0000256" key="11">
    <source>
        <dbReference type="ARBA" id="ARBA00023211"/>
    </source>
</evidence>
<evidence type="ECO:0000256" key="7">
    <source>
        <dbReference type="ARBA" id="ARBA00022723"/>
    </source>
</evidence>
<keyword evidence="8" id="KW-0460">Magnesium</keyword>
<dbReference type="InterPro" id="IPR019818">
    <property type="entry name" value="IsoCit/isopropylmalate_DH_CS"/>
</dbReference>
<dbReference type="GO" id="GO:0003862">
    <property type="term" value="F:3-isopropylmalate dehydrogenase activity"/>
    <property type="evidence" value="ECO:0007669"/>
    <property type="project" value="UniProtKB-EC"/>
</dbReference>
<keyword evidence="12" id="KW-0100">Branched-chain amino acid biosynthesis</keyword>
<evidence type="ECO:0000256" key="6">
    <source>
        <dbReference type="ARBA" id="ARBA00022605"/>
    </source>
</evidence>
<dbReference type="GO" id="GO:0000287">
    <property type="term" value="F:magnesium ion binding"/>
    <property type="evidence" value="ECO:0007669"/>
    <property type="project" value="InterPro"/>
</dbReference>
<protein>
    <recommendedName>
        <fullName evidence="4">3-isopropylmalate dehydrogenase</fullName>
        <ecNumber evidence="4">1.1.1.85</ecNumber>
    </recommendedName>
</protein>
<evidence type="ECO:0000256" key="3">
    <source>
        <dbReference type="ARBA" id="ARBA00011738"/>
    </source>
</evidence>
<dbReference type="SUPFAM" id="SSF53659">
    <property type="entry name" value="Isocitrate/Isopropylmalate dehydrogenase-like"/>
    <property type="match status" value="1"/>
</dbReference>
<dbReference type="AlphaFoldDB" id="A0A382BIE4"/>
<keyword evidence="6" id="KW-0028">Amino-acid biosynthesis</keyword>
<dbReference type="GO" id="GO:0051287">
    <property type="term" value="F:NAD binding"/>
    <property type="evidence" value="ECO:0007669"/>
    <property type="project" value="InterPro"/>
</dbReference>
<organism evidence="14">
    <name type="scientific">marine metagenome</name>
    <dbReference type="NCBI Taxonomy" id="408172"/>
    <lineage>
        <taxon>unclassified sequences</taxon>
        <taxon>metagenomes</taxon>
        <taxon>ecological metagenomes</taxon>
    </lineage>
</organism>
<evidence type="ECO:0000256" key="4">
    <source>
        <dbReference type="ARBA" id="ARBA00013101"/>
    </source>
</evidence>
<evidence type="ECO:0000256" key="1">
    <source>
        <dbReference type="ARBA" id="ARBA00001936"/>
    </source>
</evidence>